<accession>A0A6H1ZHB7</accession>
<evidence type="ECO:0000313" key="1">
    <source>
        <dbReference type="EMBL" id="QJA46954.1"/>
    </source>
</evidence>
<name>A0A6H1ZHB7_9ZZZZ</name>
<gene>
    <name evidence="1" type="ORF">TM448A00578_0040</name>
</gene>
<proteinExistence type="predicted"/>
<dbReference type="AlphaFoldDB" id="A0A6H1ZHB7"/>
<sequence length="230" mass="26282">MIDIALSDKAHLLRHRMRKVAEGVKVNFVELIRCLKEIKDGDYHVALGYDKFSDFVRDEEAAIGFRYNTVRAYIHLYELYTDIDRVAALEFLGPSRAQLIAGQVKEDPDEWIAKAETLSTKDLINETRLASGKQEMPVLPPPESPSPVSSSYIEYCKAHGCIFDHGPADLHHYPHTKKMTDSLEKVIPLCRACHSECHNTPWSEWDGHRYAIDFLFKYIFLNEKTGVSGK</sequence>
<reference evidence="1" key="1">
    <citation type="submission" date="2020-03" db="EMBL/GenBank/DDBJ databases">
        <title>The deep terrestrial virosphere.</title>
        <authorList>
            <person name="Holmfeldt K."/>
            <person name="Nilsson E."/>
            <person name="Simone D."/>
            <person name="Lopez-Fernandez M."/>
            <person name="Wu X."/>
            <person name="de Brujin I."/>
            <person name="Lundin D."/>
            <person name="Andersson A."/>
            <person name="Bertilsson S."/>
            <person name="Dopson M."/>
        </authorList>
    </citation>
    <scope>NUCLEOTIDE SEQUENCE</scope>
    <source>
        <strain evidence="1">TM448A00578</strain>
    </source>
</reference>
<organism evidence="1">
    <name type="scientific">viral metagenome</name>
    <dbReference type="NCBI Taxonomy" id="1070528"/>
    <lineage>
        <taxon>unclassified sequences</taxon>
        <taxon>metagenomes</taxon>
        <taxon>organismal metagenomes</taxon>
    </lineage>
</organism>
<protein>
    <submittedName>
        <fullName evidence="1">Uncharacterized protein</fullName>
    </submittedName>
</protein>
<dbReference type="EMBL" id="MT144026">
    <property type="protein sequence ID" value="QJA46954.1"/>
    <property type="molecule type" value="Genomic_DNA"/>
</dbReference>